<dbReference type="RefSeq" id="WP_347924073.1">
    <property type="nucleotide sequence ID" value="NZ_CP157199.1"/>
</dbReference>
<dbReference type="EMBL" id="CP157199">
    <property type="protein sequence ID" value="XBG61494.1"/>
    <property type="molecule type" value="Genomic_DNA"/>
</dbReference>
<accession>A0AAU7BTS5</accession>
<dbReference type="PROSITE" id="PS51257">
    <property type="entry name" value="PROKAR_LIPOPROTEIN"/>
    <property type="match status" value="1"/>
</dbReference>
<dbReference type="Pfam" id="PF13905">
    <property type="entry name" value="Thioredoxin_8"/>
    <property type="match status" value="1"/>
</dbReference>
<sequence>MLKKTTLLILIISLLSCQSKKKRFADLNLHFTSNLKIDSVFISNITQDREFQFLPFSNKMHIEFNDSINDLYNINFYTEKGLIMNQMWLNGNQVTIKGSISNKITIDTVIGSNLYYKSTAFKKKYKKLVDEDSLDSSKINLFLLEHTKNNVNNPLSIEISNHFFLRNINNKKQLNNIYTILTNQPNDIKVHLLNPIKKIENILTDKKIDFSKHTFYDDKNNLVNISLDEAKTYLIDFWFVNCPPCVKDHMLIAKKLKTLKQNNIELISISTDNDHNTWIDYLRKNNYNWSNFREIENYNNRITTKNLITVFPTYLVIKKGNILKRSHSFSFIEEYLSIK</sequence>
<organism evidence="3">
    <name type="scientific">Pontimicrobium sp. SW4</name>
    <dbReference type="NCBI Taxonomy" id="3153519"/>
    <lineage>
        <taxon>Bacteria</taxon>
        <taxon>Pseudomonadati</taxon>
        <taxon>Bacteroidota</taxon>
        <taxon>Flavobacteriia</taxon>
        <taxon>Flavobacteriales</taxon>
        <taxon>Flavobacteriaceae</taxon>
        <taxon>Pontimicrobium</taxon>
    </lineage>
</organism>
<proteinExistence type="predicted"/>
<dbReference type="InterPro" id="IPR017937">
    <property type="entry name" value="Thioredoxin_CS"/>
</dbReference>
<reference evidence="3" key="1">
    <citation type="submission" date="2024-05" db="EMBL/GenBank/DDBJ databases">
        <title>Pontimicrobium maritimus sp. nov., isolated form sea water.</title>
        <authorList>
            <person name="Muhammad N."/>
            <person name="Vuong T.Q."/>
            <person name="Han H.L."/>
            <person name="Kim S.-G."/>
        </authorList>
    </citation>
    <scope>NUCLEOTIDE SEQUENCE</scope>
    <source>
        <strain evidence="3">SW4</strain>
    </source>
</reference>
<dbReference type="PROSITE" id="PS00194">
    <property type="entry name" value="THIOREDOXIN_1"/>
    <property type="match status" value="1"/>
</dbReference>
<protein>
    <submittedName>
        <fullName evidence="3">Thioredoxin-like domain-containing protein</fullName>
    </submittedName>
</protein>
<evidence type="ECO:0000256" key="1">
    <source>
        <dbReference type="ARBA" id="ARBA00023284"/>
    </source>
</evidence>
<dbReference type="InterPro" id="IPR036249">
    <property type="entry name" value="Thioredoxin-like_sf"/>
</dbReference>
<dbReference type="InterPro" id="IPR012336">
    <property type="entry name" value="Thioredoxin-like_fold"/>
</dbReference>
<dbReference type="Gene3D" id="3.40.30.10">
    <property type="entry name" value="Glutaredoxin"/>
    <property type="match status" value="1"/>
</dbReference>
<keyword evidence="1" id="KW-0676">Redox-active center</keyword>
<evidence type="ECO:0000313" key="3">
    <source>
        <dbReference type="EMBL" id="XBG61494.1"/>
    </source>
</evidence>
<name>A0AAU7BTS5_9FLAO</name>
<dbReference type="SUPFAM" id="SSF52833">
    <property type="entry name" value="Thioredoxin-like"/>
    <property type="match status" value="1"/>
</dbReference>
<evidence type="ECO:0000259" key="2">
    <source>
        <dbReference type="Pfam" id="PF13905"/>
    </source>
</evidence>
<dbReference type="AlphaFoldDB" id="A0AAU7BTS5"/>
<gene>
    <name evidence="3" type="ORF">ABGB03_00975</name>
</gene>
<feature type="domain" description="Thioredoxin-like fold" evidence="2">
    <location>
        <begin position="231"/>
        <end position="320"/>
    </location>
</feature>